<dbReference type="InterPro" id="IPR029044">
    <property type="entry name" value="Nucleotide-diphossugar_trans"/>
</dbReference>
<comment type="caution">
    <text evidence="3">The sequence shown here is derived from an EMBL/GenBank/DDBJ whole genome shotgun (WGS) entry which is preliminary data.</text>
</comment>
<organism evidence="3 4">
    <name type="scientific">Candidatus Roizmanbacteria bacterium RIFOXYA1_FULL_41_12</name>
    <dbReference type="NCBI Taxonomy" id="1802082"/>
    <lineage>
        <taxon>Bacteria</taxon>
        <taxon>Candidatus Roizmaniibacteriota</taxon>
    </lineage>
</organism>
<keyword evidence="1" id="KW-1133">Transmembrane helix</keyword>
<evidence type="ECO:0000256" key="1">
    <source>
        <dbReference type="SAM" id="Phobius"/>
    </source>
</evidence>
<dbReference type="Pfam" id="PF00535">
    <property type="entry name" value="Glycos_transf_2"/>
    <property type="match status" value="1"/>
</dbReference>
<dbReference type="InterPro" id="IPR050256">
    <property type="entry name" value="Glycosyltransferase_2"/>
</dbReference>
<dbReference type="PANTHER" id="PTHR48090:SF7">
    <property type="entry name" value="RFBJ PROTEIN"/>
    <property type="match status" value="1"/>
</dbReference>
<evidence type="ECO:0000313" key="4">
    <source>
        <dbReference type="Proteomes" id="UP000178450"/>
    </source>
</evidence>
<proteinExistence type="predicted"/>
<keyword evidence="1" id="KW-0812">Transmembrane</keyword>
<dbReference type="PANTHER" id="PTHR48090">
    <property type="entry name" value="UNDECAPRENYL-PHOSPHATE 4-DEOXY-4-FORMAMIDO-L-ARABINOSE TRANSFERASE-RELATED"/>
    <property type="match status" value="1"/>
</dbReference>
<dbReference type="Gene3D" id="3.90.550.10">
    <property type="entry name" value="Spore Coat Polysaccharide Biosynthesis Protein SpsA, Chain A"/>
    <property type="match status" value="1"/>
</dbReference>
<sequence>MKLFVTIPAYNEAKTLGQVIKSIPRQIKGFDMVKVLVYDDGSKDQTAAVAKRFGADYVFRHKRNFGLARTFAHAATQAVKLGADVLVNTDADNQYDQQEIIKLVKPILENRADLVIGDRQVAKLKHMPFAKKYGNLLGSFMIRWLTGIKVEDASSGFRAMTGELVRKVHIFSTHTYTHEMLIAAHFREFAILEIPVTFSRRVTGGSRLISKGVLNHVFKSGATILRAVLLYRALSVFSYLGGILSLSGLLGLLRFGYFAFVQNDPSGHVQSLVISSILLGIGFNIIILGFIADLISYNRKLIEEK</sequence>
<dbReference type="Proteomes" id="UP000178450">
    <property type="component" value="Unassembled WGS sequence"/>
</dbReference>
<dbReference type="InterPro" id="IPR001173">
    <property type="entry name" value="Glyco_trans_2-like"/>
</dbReference>
<keyword evidence="1" id="KW-0472">Membrane</keyword>
<name>A0A1F7KAJ5_9BACT</name>
<dbReference type="SUPFAM" id="SSF53448">
    <property type="entry name" value="Nucleotide-diphospho-sugar transferases"/>
    <property type="match status" value="1"/>
</dbReference>
<feature type="transmembrane region" description="Helical" evidence="1">
    <location>
        <begin position="236"/>
        <end position="260"/>
    </location>
</feature>
<gene>
    <name evidence="3" type="ORF">A2209_04240</name>
</gene>
<feature type="domain" description="Glycosyltransferase 2-like" evidence="2">
    <location>
        <begin position="5"/>
        <end position="160"/>
    </location>
</feature>
<evidence type="ECO:0000259" key="2">
    <source>
        <dbReference type="Pfam" id="PF00535"/>
    </source>
</evidence>
<feature type="transmembrane region" description="Helical" evidence="1">
    <location>
        <begin position="272"/>
        <end position="295"/>
    </location>
</feature>
<accession>A0A1F7KAJ5</accession>
<reference evidence="3 4" key="1">
    <citation type="journal article" date="2016" name="Nat. Commun.">
        <title>Thousands of microbial genomes shed light on interconnected biogeochemical processes in an aquifer system.</title>
        <authorList>
            <person name="Anantharaman K."/>
            <person name="Brown C.T."/>
            <person name="Hug L.A."/>
            <person name="Sharon I."/>
            <person name="Castelle C.J."/>
            <person name="Probst A.J."/>
            <person name="Thomas B.C."/>
            <person name="Singh A."/>
            <person name="Wilkins M.J."/>
            <person name="Karaoz U."/>
            <person name="Brodie E.L."/>
            <person name="Williams K.H."/>
            <person name="Hubbard S.S."/>
            <person name="Banfield J.F."/>
        </authorList>
    </citation>
    <scope>NUCLEOTIDE SEQUENCE [LARGE SCALE GENOMIC DNA]</scope>
</reference>
<dbReference type="EMBL" id="MGBG01000013">
    <property type="protein sequence ID" value="OGK64882.1"/>
    <property type="molecule type" value="Genomic_DNA"/>
</dbReference>
<dbReference type="CDD" id="cd04179">
    <property type="entry name" value="DPM_DPG-synthase_like"/>
    <property type="match status" value="1"/>
</dbReference>
<protein>
    <recommendedName>
        <fullName evidence="2">Glycosyltransferase 2-like domain-containing protein</fullName>
    </recommendedName>
</protein>
<evidence type="ECO:0000313" key="3">
    <source>
        <dbReference type="EMBL" id="OGK64882.1"/>
    </source>
</evidence>
<dbReference type="AlphaFoldDB" id="A0A1F7KAJ5"/>